<keyword evidence="1" id="KW-0472">Membrane</keyword>
<gene>
    <name evidence="3" type="ORF">BST83_06550</name>
</gene>
<evidence type="ECO:0000256" key="1">
    <source>
        <dbReference type="SAM" id="Phobius"/>
    </source>
</evidence>
<sequence>MLIAPIFGFIDRNFVFFFGLGIAFLILWGSNFDWSKFGIGKKISWKTVLKSLLITILLIIGFDILLDPILKMFLGEYDLSSLDDVRGNLGGYIALMIIVWVFAAFGEEFLFRGYYMKALAELLGNNNKAWLLSAITTSIYFGVSHGYQGTIGMVSSFLWAFCIAMIFNKNRNNLLLLVLVHGIYDTVGITLLYLNKDHIISDWVQQFLQNI</sequence>
<dbReference type="GO" id="GO:0004175">
    <property type="term" value="F:endopeptidase activity"/>
    <property type="evidence" value="ECO:0007669"/>
    <property type="project" value="UniProtKB-ARBA"/>
</dbReference>
<reference evidence="3 4" key="1">
    <citation type="submission" date="2016-11" db="EMBL/GenBank/DDBJ databases">
        <title>Trade-off between light-utilization and light-protection in marine flavobacteria.</title>
        <authorList>
            <person name="Kumagai Y."/>
        </authorList>
    </citation>
    <scope>NUCLEOTIDE SEQUENCE [LARGE SCALE GENOMIC DNA]</scope>
    <source>
        <strain evidence="3 4">ATCC 700397</strain>
    </source>
</reference>
<dbReference type="Proteomes" id="UP000239522">
    <property type="component" value="Unassembled WGS sequence"/>
</dbReference>
<name>A0A2S7KWD7_9FLAO</name>
<comment type="caution">
    <text evidence="3">The sequence shown here is derived from an EMBL/GenBank/DDBJ whole genome shotgun (WGS) entry which is preliminary data.</text>
</comment>
<feature type="transmembrane region" description="Helical" evidence="1">
    <location>
        <begin position="89"/>
        <end position="106"/>
    </location>
</feature>
<feature type="domain" description="CAAX prenyl protease 2/Lysostaphin resistance protein A-like" evidence="2">
    <location>
        <begin position="92"/>
        <end position="186"/>
    </location>
</feature>
<evidence type="ECO:0000313" key="4">
    <source>
        <dbReference type="Proteomes" id="UP000239522"/>
    </source>
</evidence>
<proteinExistence type="predicted"/>
<organism evidence="3 4">
    <name type="scientific">Polaribacter filamentus</name>
    <dbReference type="NCBI Taxonomy" id="53483"/>
    <lineage>
        <taxon>Bacteria</taxon>
        <taxon>Pseudomonadati</taxon>
        <taxon>Bacteroidota</taxon>
        <taxon>Flavobacteriia</taxon>
        <taxon>Flavobacteriales</taxon>
        <taxon>Flavobacteriaceae</taxon>
    </lineage>
</organism>
<feature type="transmembrane region" description="Helical" evidence="1">
    <location>
        <begin position="149"/>
        <end position="167"/>
    </location>
</feature>
<accession>A0A2S7KWD7</accession>
<evidence type="ECO:0000313" key="3">
    <source>
        <dbReference type="EMBL" id="PQB06848.1"/>
    </source>
</evidence>
<dbReference type="EMBL" id="MQUA01000013">
    <property type="protein sequence ID" value="PQB06848.1"/>
    <property type="molecule type" value="Genomic_DNA"/>
</dbReference>
<dbReference type="AlphaFoldDB" id="A0A2S7KWD7"/>
<keyword evidence="4" id="KW-1185">Reference proteome</keyword>
<dbReference type="Pfam" id="PF02517">
    <property type="entry name" value="Rce1-like"/>
    <property type="match status" value="1"/>
</dbReference>
<keyword evidence="1" id="KW-0812">Transmembrane</keyword>
<feature type="transmembrane region" description="Helical" evidence="1">
    <location>
        <begin position="174"/>
        <end position="194"/>
    </location>
</feature>
<protein>
    <recommendedName>
        <fullName evidence="2">CAAX prenyl protease 2/Lysostaphin resistance protein A-like domain-containing protein</fullName>
    </recommendedName>
</protein>
<evidence type="ECO:0000259" key="2">
    <source>
        <dbReference type="Pfam" id="PF02517"/>
    </source>
</evidence>
<dbReference type="GO" id="GO:0080120">
    <property type="term" value="P:CAAX-box protein maturation"/>
    <property type="evidence" value="ECO:0007669"/>
    <property type="project" value="UniProtKB-ARBA"/>
</dbReference>
<keyword evidence="1" id="KW-1133">Transmembrane helix</keyword>
<dbReference type="InterPro" id="IPR003675">
    <property type="entry name" value="Rce1/LyrA-like_dom"/>
</dbReference>
<feature type="transmembrane region" description="Helical" evidence="1">
    <location>
        <begin position="6"/>
        <end position="28"/>
    </location>
</feature>
<feature type="transmembrane region" description="Helical" evidence="1">
    <location>
        <begin position="48"/>
        <end position="69"/>
    </location>
</feature>